<evidence type="ECO:0000256" key="5">
    <source>
        <dbReference type="ARBA" id="ARBA00022820"/>
    </source>
</evidence>
<dbReference type="GO" id="GO:0042381">
    <property type="term" value="P:hemolymph coagulation"/>
    <property type="evidence" value="ECO:0007669"/>
    <property type="project" value="UniProtKB-KW"/>
</dbReference>
<dbReference type="Pfam" id="PF01549">
    <property type="entry name" value="ShK"/>
    <property type="match status" value="1"/>
</dbReference>
<dbReference type="InterPro" id="IPR009003">
    <property type="entry name" value="Peptidase_S1_PA"/>
</dbReference>
<dbReference type="PROSITE" id="PS01180">
    <property type="entry name" value="CUB"/>
    <property type="match status" value="1"/>
</dbReference>
<dbReference type="AlphaFoldDB" id="A0AAV2PMP4"/>
<evidence type="ECO:0000256" key="2">
    <source>
        <dbReference type="ARBA" id="ARBA00022670"/>
    </source>
</evidence>
<comment type="caution">
    <text evidence="10">Lacks conserved residue(s) required for the propagation of feature annotation.</text>
</comment>
<dbReference type="SMART" id="SM00020">
    <property type="entry name" value="Tryp_SPc"/>
    <property type="match status" value="1"/>
</dbReference>
<evidence type="ECO:0000256" key="9">
    <source>
        <dbReference type="ARBA" id="ARBA00066707"/>
    </source>
</evidence>
<dbReference type="InterPro" id="IPR001254">
    <property type="entry name" value="Trypsin_dom"/>
</dbReference>
<keyword evidence="3" id="KW-0732">Signal</keyword>
<dbReference type="InterPro" id="IPR003582">
    <property type="entry name" value="ShKT_dom"/>
</dbReference>
<accession>A0AAV2PMP4</accession>
<dbReference type="InterPro" id="IPR000859">
    <property type="entry name" value="CUB_dom"/>
</dbReference>
<sequence>WIIDVNVVILVMWSPPRLIGVLVLVATCFVVRLRTAQAQPTACKELAASYGILESPVSTIGSYDNNVDICWQITVAKGNYVLLQSDYFDVEGGKPCKDWLKVSDTKEELTLSKPLCGTITEMHIESKGNTLFLHFKTDADKVAKGFKLRWKSIRNLKCEDLISDCTGLKNEGYCDTFSTAMEWNCRKTCDLCEGSLAKYPENRGCGKSFSSVTKIYGGSKVPIHKYPWQVGLSHAGGSGLYHCGGTIINSDYILTAAHCFYTDLGSPNCKMKHHDKLLQIGVGDSDQTSPFDDGFIVYAEEVIIHPEYNCNTYDYDFALLKLEQSLKFENHEFITPVCLPEDDKKTYENITGSVTGWGMLSEGYQPDILQETDVKILDENCDSLNHPLHTTMCAGWPGVGERDACQGDSGGPLMVEEEGRFVQVGVVSGGKGCGTPNNPGIYGRISKIIDWINNPTSINRIKLSLTG</sequence>
<reference evidence="15 16" key="1">
    <citation type="submission" date="2024-05" db="EMBL/GenBank/DDBJ databases">
        <authorList>
            <person name="Wallberg A."/>
        </authorList>
    </citation>
    <scope>NUCLEOTIDE SEQUENCE [LARGE SCALE GENOMIC DNA]</scope>
</reference>
<dbReference type="SMART" id="SM00042">
    <property type="entry name" value="CUB"/>
    <property type="match status" value="1"/>
</dbReference>
<evidence type="ECO:0000313" key="15">
    <source>
        <dbReference type="EMBL" id="CAL4061412.1"/>
    </source>
</evidence>
<dbReference type="GO" id="GO:0004252">
    <property type="term" value="F:serine-type endopeptidase activity"/>
    <property type="evidence" value="ECO:0007669"/>
    <property type="project" value="InterPro"/>
</dbReference>
<dbReference type="InterPro" id="IPR018114">
    <property type="entry name" value="TRYPSIN_HIS"/>
</dbReference>
<dbReference type="GO" id="GO:0006508">
    <property type="term" value="P:proteolysis"/>
    <property type="evidence" value="ECO:0007669"/>
    <property type="project" value="UniProtKB-KW"/>
</dbReference>
<comment type="catalytic activity">
    <reaction evidence="8">
        <text>Selective cleavage of 103-Arg-|-Ser-104 and 124-Ile-|-Ile-125 bonds in Limulus clotting factor B to form activated factor B. Cleavage of -Pro-Arg-|-Xaa- bonds in synthetic substrates.</text>
        <dbReference type="EC" id="3.4.21.84"/>
    </reaction>
</comment>
<dbReference type="FunFam" id="2.40.10.10:FF:000120">
    <property type="entry name" value="Putative serine protease"/>
    <property type="match status" value="1"/>
</dbReference>
<evidence type="ECO:0000256" key="11">
    <source>
        <dbReference type="RuleBase" id="RU363034"/>
    </source>
</evidence>
<comment type="caution">
    <text evidence="15">The sequence shown here is derived from an EMBL/GenBank/DDBJ whole genome shotgun (WGS) entry which is preliminary data.</text>
</comment>
<dbReference type="SUPFAM" id="SSF50494">
    <property type="entry name" value="Trypsin-like serine proteases"/>
    <property type="match status" value="1"/>
</dbReference>
<dbReference type="PROSITE" id="PS00134">
    <property type="entry name" value="TRYPSIN_HIS"/>
    <property type="match status" value="1"/>
</dbReference>
<evidence type="ECO:0000259" key="13">
    <source>
        <dbReference type="PROSITE" id="PS50240"/>
    </source>
</evidence>
<dbReference type="SUPFAM" id="SSF49854">
    <property type="entry name" value="Spermadhesin, CUB domain"/>
    <property type="match status" value="1"/>
</dbReference>
<feature type="domain" description="Peptidase S1" evidence="13">
    <location>
        <begin position="215"/>
        <end position="457"/>
    </location>
</feature>
<evidence type="ECO:0000256" key="8">
    <source>
        <dbReference type="ARBA" id="ARBA00052079"/>
    </source>
</evidence>
<dbReference type="Gene3D" id="2.60.120.290">
    <property type="entry name" value="Spermadhesin, CUB domain"/>
    <property type="match status" value="1"/>
</dbReference>
<evidence type="ECO:0000313" key="16">
    <source>
        <dbReference type="Proteomes" id="UP001497623"/>
    </source>
</evidence>
<organism evidence="15 16">
    <name type="scientific">Meganyctiphanes norvegica</name>
    <name type="common">Northern krill</name>
    <name type="synonym">Thysanopoda norvegica</name>
    <dbReference type="NCBI Taxonomy" id="48144"/>
    <lineage>
        <taxon>Eukaryota</taxon>
        <taxon>Metazoa</taxon>
        <taxon>Ecdysozoa</taxon>
        <taxon>Arthropoda</taxon>
        <taxon>Crustacea</taxon>
        <taxon>Multicrustacea</taxon>
        <taxon>Malacostraca</taxon>
        <taxon>Eumalacostraca</taxon>
        <taxon>Eucarida</taxon>
        <taxon>Euphausiacea</taxon>
        <taxon>Euphausiidae</taxon>
        <taxon>Meganyctiphanes</taxon>
    </lineage>
</organism>
<dbReference type="InterPro" id="IPR043504">
    <property type="entry name" value="Peptidase_S1_PA_chymotrypsin"/>
</dbReference>
<feature type="non-terminal residue" evidence="15">
    <location>
        <position position="1"/>
    </location>
</feature>
<name>A0AAV2PMP4_MEGNR</name>
<feature type="disulfide bond" evidence="10">
    <location>
        <begin position="158"/>
        <end position="192"/>
    </location>
</feature>
<evidence type="ECO:0000256" key="10">
    <source>
        <dbReference type="PROSITE-ProRule" id="PRU01005"/>
    </source>
</evidence>
<evidence type="ECO:0000259" key="14">
    <source>
        <dbReference type="PROSITE" id="PS51670"/>
    </source>
</evidence>
<evidence type="ECO:0000256" key="3">
    <source>
        <dbReference type="ARBA" id="ARBA00022729"/>
    </source>
</evidence>
<proteinExistence type="predicted"/>
<dbReference type="Proteomes" id="UP001497623">
    <property type="component" value="Unassembled WGS sequence"/>
</dbReference>
<dbReference type="InterPro" id="IPR001314">
    <property type="entry name" value="Peptidase_S1A"/>
</dbReference>
<protein>
    <recommendedName>
        <fullName evidence="9">limulus clotting factor C</fullName>
        <ecNumber evidence="9">3.4.21.84</ecNumber>
    </recommendedName>
</protein>
<keyword evidence="2 11" id="KW-0645">Protease</keyword>
<keyword evidence="7 10" id="KW-1015">Disulfide bond</keyword>
<keyword evidence="6 11" id="KW-0720">Serine protease</keyword>
<evidence type="ECO:0000256" key="6">
    <source>
        <dbReference type="ARBA" id="ARBA00022825"/>
    </source>
</evidence>
<dbReference type="EC" id="3.4.21.84" evidence="9"/>
<evidence type="ECO:0000256" key="1">
    <source>
        <dbReference type="ARBA" id="ARBA00022659"/>
    </source>
</evidence>
<dbReference type="Pfam" id="PF00431">
    <property type="entry name" value="CUB"/>
    <property type="match status" value="1"/>
</dbReference>
<dbReference type="PROSITE" id="PS00135">
    <property type="entry name" value="TRYPSIN_SER"/>
    <property type="match status" value="1"/>
</dbReference>
<keyword evidence="1" id="KW-0768">Sushi</keyword>
<dbReference type="Gene3D" id="2.40.10.10">
    <property type="entry name" value="Trypsin-like serine proteases"/>
    <property type="match status" value="1"/>
</dbReference>
<evidence type="ECO:0000256" key="4">
    <source>
        <dbReference type="ARBA" id="ARBA00022801"/>
    </source>
</evidence>
<dbReference type="PANTHER" id="PTHR24252">
    <property type="entry name" value="ACROSIN-RELATED"/>
    <property type="match status" value="1"/>
</dbReference>
<dbReference type="Gene3D" id="1.10.10.1940">
    <property type="match status" value="1"/>
</dbReference>
<dbReference type="PROSITE" id="PS51670">
    <property type="entry name" value="SHKT"/>
    <property type="match status" value="1"/>
</dbReference>
<dbReference type="InterPro" id="IPR035914">
    <property type="entry name" value="Sperma_CUB_dom_sf"/>
</dbReference>
<dbReference type="PANTHER" id="PTHR24252:SF7">
    <property type="entry name" value="HYALIN"/>
    <property type="match status" value="1"/>
</dbReference>
<dbReference type="EMBL" id="CAXKWB010000623">
    <property type="protein sequence ID" value="CAL4061412.1"/>
    <property type="molecule type" value="Genomic_DNA"/>
</dbReference>
<dbReference type="SMART" id="SM00254">
    <property type="entry name" value="ShKT"/>
    <property type="match status" value="1"/>
</dbReference>
<dbReference type="PROSITE" id="PS50240">
    <property type="entry name" value="TRYPSIN_DOM"/>
    <property type="match status" value="1"/>
</dbReference>
<feature type="domain" description="CUB" evidence="12">
    <location>
        <begin position="42"/>
        <end position="153"/>
    </location>
</feature>
<keyword evidence="16" id="KW-1185">Reference proteome</keyword>
<feature type="domain" description="ShKT" evidence="14">
    <location>
        <begin position="158"/>
        <end position="192"/>
    </location>
</feature>
<evidence type="ECO:0000256" key="7">
    <source>
        <dbReference type="ARBA" id="ARBA00023157"/>
    </source>
</evidence>
<gene>
    <name evidence="15" type="ORF">MNOR_LOCUS2147</name>
</gene>
<keyword evidence="4 11" id="KW-0378">Hydrolase</keyword>
<dbReference type="CDD" id="cd00041">
    <property type="entry name" value="CUB"/>
    <property type="match status" value="1"/>
</dbReference>
<keyword evidence="5" id="KW-0353">Hemolymph clotting</keyword>
<dbReference type="PRINTS" id="PR00722">
    <property type="entry name" value="CHYMOTRYPSIN"/>
</dbReference>
<dbReference type="CDD" id="cd00190">
    <property type="entry name" value="Tryp_SPc"/>
    <property type="match status" value="1"/>
</dbReference>
<evidence type="ECO:0000259" key="12">
    <source>
        <dbReference type="PROSITE" id="PS01180"/>
    </source>
</evidence>
<dbReference type="InterPro" id="IPR033116">
    <property type="entry name" value="TRYPSIN_SER"/>
</dbReference>
<dbReference type="Pfam" id="PF00089">
    <property type="entry name" value="Trypsin"/>
    <property type="match status" value="1"/>
</dbReference>